<gene>
    <name evidence="4" type="primary">LOC724954</name>
</gene>
<dbReference type="Gene3D" id="3.40.250.10">
    <property type="entry name" value="Rhodanese-like domain"/>
    <property type="match status" value="1"/>
</dbReference>
<dbReference type="InterPro" id="IPR036873">
    <property type="entry name" value="Rhodanese-like_dom_sf"/>
</dbReference>
<feature type="domain" description="Rhodanese" evidence="1">
    <location>
        <begin position="77"/>
        <end position="176"/>
    </location>
</feature>
<dbReference type="RefSeq" id="XP_001120855.2">
    <property type="nucleotide sequence ID" value="XM_001120855.5"/>
</dbReference>
<dbReference type="Proteomes" id="UP000005203">
    <property type="component" value="Linkage group LG11"/>
</dbReference>
<dbReference type="Pfam" id="PF00581">
    <property type="entry name" value="Rhodanese"/>
    <property type="match status" value="1"/>
</dbReference>
<dbReference type="AlphaFoldDB" id="A0A7M7LIC7"/>
<dbReference type="KEGG" id="ame:724954"/>
<dbReference type="GeneID" id="724954"/>
<evidence type="ECO:0000313" key="4">
    <source>
        <dbReference type="RefSeq" id="XP_001120855.2"/>
    </source>
</evidence>
<keyword evidence="3" id="KW-1185">Reference proteome</keyword>
<dbReference type="PANTHER" id="PTHR44086:SF10">
    <property type="entry name" value="THIOSULFATE SULFURTRANSFERASE_RHODANESE-LIKE DOMAIN-CONTAINING PROTEIN 3"/>
    <property type="match status" value="1"/>
</dbReference>
<reference evidence="4" key="2">
    <citation type="submission" date="2025-04" db="UniProtKB">
        <authorList>
            <consortium name="RefSeq"/>
        </authorList>
    </citation>
    <scope>IDENTIFICATION</scope>
    <source>
        <strain evidence="4">DH4</strain>
        <tissue evidence="4">Whole body</tissue>
    </source>
</reference>
<evidence type="ECO:0000313" key="3">
    <source>
        <dbReference type="Proteomes" id="UP000005203"/>
    </source>
</evidence>
<protein>
    <submittedName>
        <fullName evidence="4">Rhodanese domain-containing protein CG4456 isoform X1</fullName>
    </submittedName>
</protein>
<reference evidence="2" key="1">
    <citation type="submission" date="2021-01" db="UniProtKB">
        <authorList>
            <consortium name="EnsemblMetazoa"/>
        </authorList>
    </citation>
    <scope>IDENTIFICATION</scope>
    <source>
        <strain evidence="2">DH4</strain>
    </source>
</reference>
<dbReference type="PANTHER" id="PTHR44086">
    <property type="entry name" value="THIOSULFATE SULFURTRANSFERASE RDL2, MITOCHONDRIAL-RELATED"/>
    <property type="match status" value="1"/>
</dbReference>
<name>A0A7M7LIC7_APIME</name>
<proteinExistence type="predicted"/>
<sequence>MNFNKLHQCYKPIFKLLFHNMFVKSEKNIYNKLLKISPYRIFPYVQTISQFSTSFFNNKIMSEEYDVGYSDVLSAQKDRNILIIDVREKEEIGETGKIPGSINIPMSDVENTLINFSNKEFKNKFNKEKPSKNTKIIFCCKAGRRSGIIQKQMQKLGYKNSYNYSGGWRDWERRSKR</sequence>
<dbReference type="PROSITE" id="PS50206">
    <property type="entry name" value="RHODANESE_3"/>
    <property type="match status" value="1"/>
</dbReference>
<dbReference type="OrthoDB" id="566238at2759"/>
<dbReference type="SMART" id="SM00450">
    <property type="entry name" value="RHOD"/>
    <property type="match status" value="1"/>
</dbReference>
<dbReference type="EnsemblMetazoa" id="XM_001120855">
    <property type="protein sequence ID" value="XP_001120855"/>
    <property type="gene ID" value="LOC724954"/>
</dbReference>
<organism evidence="2">
    <name type="scientific">Apis mellifera</name>
    <name type="common">Honeybee</name>
    <dbReference type="NCBI Taxonomy" id="7460"/>
    <lineage>
        <taxon>Eukaryota</taxon>
        <taxon>Metazoa</taxon>
        <taxon>Ecdysozoa</taxon>
        <taxon>Arthropoda</taxon>
        <taxon>Hexapoda</taxon>
        <taxon>Insecta</taxon>
        <taxon>Pterygota</taxon>
        <taxon>Neoptera</taxon>
        <taxon>Endopterygota</taxon>
        <taxon>Hymenoptera</taxon>
        <taxon>Apocrita</taxon>
        <taxon>Aculeata</taxon>
        <taxon>Apoidea</taxon>
        <taxon>Anthophila</taxon>
        <taxon>Apidae</taxon>
        <taxon>Apis</taxon>
    </lineage>
</organism>
<accession>A0A8B6XDU2</accession>
<dbReference type="InterPro" id="IPR001763">
    <property type="entry name" value="Rhodanese-like_dom"/>
</dbReference>
<accession>A0A7M7LIC7</accession>
<dbReference type="SUPFAM" id="SSF52821">
    <property type="entry name" value="Rhodanese/Cell cycle control phosphatase"/>
    <property type="match status" value="1"/>
</dbReference>
<evidence type="ECO:0000259" key="1">
    <source>
        <dbReference type="PROSITE" id="PS50206"/>
    </source>
</evidence>
<evidence type="ECO:0000313" key="2">
    <source>
        <dbReference type="EnsemblMetazoa" id="XP_001120855"/>
    </source>
</evidence>